<dbReference type="Proteomes" id="UP000262939">
    <property type="component" value="Unassembled WGS sequence"/>
</dbReference>
<dbReference type="PANTHER" id="PTHR43124">
    <property type="entry name" value="PURINE EFFLUX PUMP PBUE"/>
    <property type="match status" value="1"/>
</dbReference>
<feature type="domain" description="Major facilitator superfamily (MFS) profile" evidence="8">
    <location>
        <begin position="8"/>
        <end position="385"/>
    </location>
</feature>
<dbReference type="PANTHER" id="PTHR43124:SF3">
    <property type="entry name" value="CHLORAMPHENICOL EFFLUX PUMP RV0191"/>
    <property type="match status" value="1"/>
</dbReference>
<keyword evidence="5 7" id="KW-1133">Transmembrane helix</keyword>
<evidence type="ECO:0000313" key="10">
    <source>
        <dbReference type="Proteomes" id="UP000262939"/>
    </source>
</evidence>
<dbReference type="OrthoDB" id="9773404at2"/>
<dbReference type="InterPro" id="IPR036259">
    <property type="entry name" value="MFS_trans_sf"/>
</dbReference>
<feature type="transmembrane region" description="Helical" evidence="7">
    <location>
        <begin position="300"/>
        <end position="322"/>
    </location>
</feature>
<dbReference type="InterPro" id="IPR050189">
    <property type="entry name" value="MFS_Efflux_Transporters"/>
</dbReference>
<gene>
    <name evidence="9" type="ORF">D0466_03815</name>
</gene>
<evidence type="ECO:0000259" key="8">
    <source>
        <dbReference type="PROSITE" id="PS50850"/>
    </source>
</evidence>
<feature type="transmembrane region" description="Helical" evidence="7">
    <location>
        <begin position="334"/>
        <end position="353"/>
    </location>
</feature>
<accession>A0A372LFI6</accession>
<keyword evidence="3" id="KW-1003">Cell membrane</keyword>
<evidence type="ECO:0000256" key="5">
    <source>
        <dbReference type="ARBA" id="ARBA00022989"/>
    </source>
</evidence>
<keyword evidence="10" id="KW-1185">Reference proteome</keyword>
<dbReference type="InterPro" id="IPR011701">
    <property type="entry name" value="MFS"/>
</dbReference>
<feature type="transmembrane region" description="Helical" evidence="7">
    <location>
        <begin position="135"/>
        <end position="154"/>
    </location>
</feature>
<feature type="transmembrane region" description="Helical" evidence="7">
    <location>
        <begin position="74"/>
        <end position="97"/>
    </location>
</feature>
<sequence>MNRQQWFIVAFISTIHLLAFSHRMEVVPFLVDLKAVYHVGFAEAGGLVSSFLLGYAIFQIPAGTMADRYSPRRLMMIGIMSMMVSAILFALIHTFFLALVLRFIMGASAAMIFSPAIKLISVFTPKEKRGISIGILEGAAGMGMLLSLTVFPILSAFVEWQVLFLFLSILLLPVLLMFPKVPKEEIAQNGKEVKESQPGGIMSLLKNKKILRLLAIAFFGLFGLYGFLAWTPTYMESELGYTKQETGLIMAVIMAAQIVAAPISGKLSDFLGQRKLMIIIGSLIMAVSALWLLLLGNAWIYFVAILIGTGLSWSIAPMLALATEIVNVNIAGSVISIMNTVGQVASALSGYVYGLLFDTFGNFQMIWLVCFIAFLIRTLCCFGELENHHSSKTANKITI</sequence>
<evidence type="ECO:0000256" key="7">
    <source>
        <dbReference type="SAM" id="Phobius"/>
    </source>
</evidence>
<comment type="caution">
    <text evidence="9">The sequence shown here is derived from an EMBL/GenBank/DDBJ whole genome shotgun (WGS) entry which is preliminary data.</text>
</comment>
<evidence type="ECO:0000256" key="1">
    <source>
        <dbReference type="ARBA" id="ARBA00004651"/>
    </source>
</evidence>
<dbReference type="GO" id="GO:0005886">
    <property type="term" value="C:plasma membrane"/>
    <property type="evidence" value="ECO:0007669"/>
    <property type="project" value="UniProtKB-SubCell"/>
</dbReference>
<feature type="transmembrane region" description="Helical" evidence="7">
    <location>
        <begin position="39"/>
        <end position="62"/>
    </location>
</feature>
<keyword evidence="4 7" id="KW-0812">Transmembrane</keyword>
<feature type="transmembrane region" description="Helical" evidence="7">
    <location>
        <begin position="103"/>
        <end position="123"/>
    </location>
</feature>
<dbReference type="RefSeq" id="WP_117321226.1">
    <property type="nucleotide sequence ID" value="NZ_QVTD01000003.1"/>
</dbReference>
<evidence type="ECO:0000313" key="9">
    <source>
        <dbReference type="EMBL" id="RFU65050.1"/>
    </source>
</evidence>
<dbReference type="AlphaFoldDB" id="A0A372LFI6"/>
<dbReference type="Gene3D" id="1.20.1250.20">
    <property type="entry name" value="MFS general substrate transporter like domains"/>
    <property type="match status" value="2"/>
</dbReference>
<keyword evidence="2" id="KW-0813">Transport</keyword>
<dbReference type="PROSITE" id="PS50850">
    <property type="entry name" value="MFS"/>
    <property type="match status" value="1"/>
</dbReference>
<dbReference type="CDD" id="cd17325">
    <property type="entry name" value="MFS_MdtG_SLC18_like"/>
    <property type="match status" value="1"/>
</dbReference>
<protein>
    <submittedName>
        <fullName evidence="9">MFS transporter</fullName>
    </submittedName>
</protein>
<dbReference type="EMBL" id="QVTD01000003">
    <property type="protein sequence ID" value="RFU65050.1"/>
    <property type="molecule type" value="Genomic_DNA"/>
</dbReference>
<reference evidence="9 10" key="1">
    <citation type="submission" date="2018-08" db="EMBL/GenBank/DDBJ databases">
        <title>Bacillus chawlae sp. nov., Bacillus glennii sp. nov., and Bacillus saganii sp. nov. Isolated from the Vehicle Assembly Building at Kennedy Space Center where the Viking Spacecraft were Assembled.</title>
        <authorList>
            <person name="Seuylemezian A."/>
            <person name="Vaishampayan P."/>
        </authorList>
    </citation>
    <scope>NUCLEOTIDE SEQUENCE [LARGE SCALE GENOMIC DNA]</scope>
    <source>
        <strain evidence="9 10">V44-8</strain>
    </source>
</reference>
<evidence type="ECO:0000256" key="2">
    <source>
        <dbReference type="ARBA" id="ARBA00022448"/>
    </source>
</evidence>
<feature type="transmembrane region" description="Helical" evidence="7">
    <location>
        <begin position="276"/>
        <end position="294"/>
    </location>
</feature>
<evidence type="ECO:0000256" key="6">
    <source>
        <dbReference type="ARBA" id="ARBA00023136"/>
    </source>
</evidence>
<proteinExistence type="predicted"/>
<feature type="transmembrane region" description="Helical" evidence="7">
    <location>
        <begin position="210"/>
        <end position="228"/>
    </location>
</feature>
<evidence type="ECO:0000256" key="3">
    <source>
        <dbReference type="ARBA" id="ARBA00022475"/>
    </source>
</evidence>
<feature type="transmembrane region" description="Helical" evidence="7">
    <location>
        <begin position="365"/>
        <end position="385"/>
    </location>
</feature>
<comment type="subcellular location">
    <subcellularLocation>
        <location evidence="1">Cell membrane</location>
        <topology evidence="1">Multi-pass membrane protein</topology>
    </subcellularLocation>
</comment>
<organism evidence="9 10">
    <name type="scientific">Peribacillus glennii</name>
    <dbReference type="NCBI Taxonomy" id="2303991"/>
    <lineage>
        <taxon>Bacteria</taxon>
        <taxon>Bacillati</taxon>
        <taxon>Bacillota</taxon>
        <taxon>Bacilli</taxon>
        <taxon>Bacillales</taxon>
        <taxon>Bacillaceae</taxon>
        <taxon>Peribacillus</taxon>
    </lineage>
</organism>
<dbReference type="Pfam" id="PF07690">
    <property type="entry name" value="MFS_1"/>
    <property type="match status" value="1"/>
</dbReference>
<name>A0A372LFI6_9BACI</name>
<feature type="transmembrane region" description="Helical" evidence="7">
    <location>
        <begin position="160"/>
        <end position="178"/>
    </location>
</feature>
<dbReference type="SUPFAM" id="SSF103473">
    <property type="entry name" value="MFS general substrate transporter"/>
    <property type="match status" value="1"/>
</dbReference>
<feature type="transmembrane region" description="Helical" evidence="7">
    <location>
        <begin position="248"/>
        <end position="264"/>
    </location>
</feature>
<evidence type="ECO:0000256" key="4">
    <source>
        <dbReference type="ARBA" id="ARBA00022692"/>
    </source>
</evidence>
<keyword evidence="6 7" id="KW-0472">Membrane</keyword>
<dbReference type="GO" id="GO:0022857">
    <property type="term" value="F:transmembrane transporter activity"/>
    <property type="evidence" value="ECO:0007669"/>
    <property type="project" value="InterPro"/>
</dbReference>
<dbReference type="InterPro" id="IPR020846">
    <property type="entry name" value="MFS_dom"/>
</dbReference>